<sequence>MLEYIGIKRFKTLLDVNFPLNSLNVFSGLNGMGKSSVIQVLLLLRQSYEKNALASKGLLLNGDYVHLGTGVDALSISGDTDTINFIFKWQESVESINFDFGYEQDSDLLPIIDFHADTEFSSLSLFNNHFRYLDADRLGPQNNHQLSEYHIRDLNSLGNHGEYTVHFIAMNGLNDLNISHLQHKNAVAGTLLANIEAWMSDISPGIRIKATAQPKFNSATLSYSFVQGNETTSEFKPQNVGFGLSYVLPVVTSILSAKYGDMLIIENPESHLHPAGQAVMGRLCALAAHNGVQLIIESHSDHFLNGVRVAVKDDIISSDKVALFFLQRSSEANNHASNVIYPKIDSDGRIDQWPEGFFDEWDNQLDRLL</sequence>
<dbReference type="InterPro" id="IPR051396">
    <property type="entry name" value="Bact_Antivir_Def_Nuclease"/>
</dbReference>
<dbReference type="PIRSF" id="PIRSF034888">
    <property type="entry name" value="P-loop_UCP034888"/>
    <property type="match status" value="1"/>
</dbReference>
<evidence type="ECO:0008006" key="4">
    <source>
        <dbReference type="Google" id="ProtNLM"/>
    </source>
</evidence>
<protein>
    <recommendedName>
        <fullName evidence="4">DUF3696 domain-containing protein</fullName>
    </recommendedName>
</protein>
<gene>
    <name evidence="3" type="ORF">MNBD_GAMMA02-1693</name>
</gene>
<dbReference type="AlphaFoldDB" id="A0A3B0WB19"/>
<dbReference type="Gene3D" id="3.40.50.300">
    <property type="entry name" value="P-loop containing nucleotide triphosphate hydrolases"/>
    <property type="match status" value="1"/>
</dbReference>
<dbReference type="InterPro" id="IPR014592">
    <property type="entry name" value="P-loop_UCP034888"/>
</dbReference>
<dbReference type="Pfam" id="PF13304">
    <property type="entry name" value="AAA_21"/>
    <property type="match status" value="1"/>
</dbReference>
<evidence type="ECO:0000313" key="3">
    <source>
        <dbReference type="EMBL" id="VAW46539.1"/>
    </source>
</evidence>
<dbReference type="Pfam" id="PF12476">
    <property type="entry name" value="DUF3696"/>
    <property type="match status" value="1"/>
</dbReference>
<dbReference type="SUPFAM" id="SSF52540">
    <property type="entry name" value="P-loop containing nucleoside triphosphate hydrolases"/>
    <property type="match status" value="1"/>
</dbReference>
<evidence type="ECO:0000259" key="2">
    <source>
        <dbReference type="Pfam" id="PF13304"/>
    </source>
</evidence>
<dbReference type="EMBL" id="UOFA01000289">
    <property type="protein sequence ID" value="VAW46539.1"/>
    <property type="molecule type" value="Genomic_DNA"/>
</dbReference>
<dbReference type="PANTHER" id="PTHR43581">
    <property type="entry name" value="ATP/GTP PHOSPHATASE"/>
    <property type="match status" value="1"/>
</dbReference>
<dbReference type="InterPro" id="IPR027417">
    <property type="entry name" value="P-loop_NTPase"/>
</dbReference>
<dbReference type="InterPro" id="IPR022532">
    <property type="entry name" value="DUF3696"/>
</dbReference>
<proteinExistence type="predicted"/>
<reference evidence="3" key="1">
    <citation type="submission" date="2018-06" db="EMBL/GenBank/DDBJ databases">
        <authorList>
            <person name="Zhirakovskaya E."/>
        </authorList>
    </citation>
    <scope>NUCLEOTIDE SEQUENCE</scope>
</reference>
<feature type="domain" description="DUF3696" evidence="1">
    <location>
        <begin position="316"/>
        <end position="368"/>
    </location>
</feature>
<dbReference type="GO" id="GO:0005524">
    <property type="term" value="F:ATP binding"/>
    <property type="evidence" value="ECO:0007669"/>
    <property type="project" value="InterPro"/>
</dbReference>
<organism evidence="3">
    <name type="scientific">hydrothermal vent metagenome</name>
    <dbReference type="NCBI Taxonomy" id="652676"/>
    <lineage>
        <taxon>unclassified sequences</taxon>
        <taxon>metagenomes</taxon>
        <taxon>ecological metagenomes</taxon>
    </lineage>
</organism>
<feature type="domain" description="ATPase AAA-type core" evidence="2">
    <location>
        <begin position="23"/>
        <end position="305"/>
    </location>
</feature>
<dbReference type="GO" id="GO:0016887">
    <property type="term" value="F:ATP hydrolysis activity"/>
    <property type="evidence" value="ECO:0007669"/>
    <property type="project" value="InterPro"/>
</dbReference>
<dbReference type="PANTHER" id="PTHR43581:SF2">
    <property type="entry name" value="EXCINUCLEASE ATPASE SUBUNIT"/>
    <property type="match status" value="1"/>
</dbReference>
<accession>A0A3B0WB19</accession>
<name>A0A3B0WB19_9ZZZZ</name>
<evidence type="ECO:0000259" key="1">
    <source>
        <dbReference type="Pfam" id="PF12476"/>
    </source>
</evidence>
<dbReference type="InterPro" id="IPR003959">
    <property type="entry name" value="ATPase_AAA_core"/>
</dbReference>